<dbReference type="InterPro" id="IPR050882">
    <property type="entry name" value="Prepilin_peptidase/N-MTase"/>
</dbReference>
<organism evidence="11">
    <name type="scientific">marine metagenome</name>
    <dbReference type="NCBI Taxonomy" id="408172"/>
    <lineage>
        <taxon>unclassified sequences</taxon>
        <taxon>metagenomes</taxon>
        <taxon>ecological metagenomes</taxon>
    </lineage>
</organism>
<dbReference type="EMBL" id="UINC01011693">
    <property type="protein sequence ID" value="SVA51450.1"/>
    <property type="molecule type" value="Genomic_DNA"/>
</dbReference>
<evidence type="ECO:0000313" key="11">
    <source>
        <dbReference type="EMBL" id="SVA51450.1"/>
    </source>
</evidence>
<dbReference type="GO" id="GO:0004190">
    <property type="term" value="F:aspartic-type endopeptidase activity"/>
    <property type="evidence" value="ECO:0007669"/>
    <property type="project" value="InterPro"/>
</dbReference>
<dbReference type="Gene3D" id="1.20.120.1220">
    <property type="match status" value="1"/>
</dbReference>
<evidence type="ECO:0000256" key="5">
    <source>
        <dbReference type="ARBA" id="ARBA00022692"/>
    </source>
</evidence>
<feature type="transmembrane region" description="Helical" evidence="8">
    <location>
        <begin position="114"/>
        <end position="131"/>
    </location>
</feature>
<dbReference type="PANTHER" id="PTHR30487">
    <property type="entry name" value="TYPE 4 PREPILIN-LIKE PROTEINS LEADER PEPTIDE-PROCESSING ENZYME"/>
    <property type="match status" value="1"/>
</dbReference>
<dbReference type="PANTHER" id="PTHR30487:SF0">
    <property type="entry name" value="PREPILIN LEADER PEPTIDASE_N-METHYLTRANSFERASE-RELATED"/>
    <property type="match status" value="1"/>
</dbReference>
<evidence type="ECO:0000256" key="2">
    <source>
        <dbReference type="ARBA" id="ARBA00005801"/>
    </source>
</evidence>
<dbReference type="Pfam" id="PF06750">
    <property type="entry name" value="A24_N_bact"/>
    <property type="match status" value="1"/>
</dbReference>
<keyword evidence="4" id="KW-0997">Cell inner membrane</keyword>
<reference evidence="11" key="1">
    <citation type="submission" date="2018-05" db="EMBL/GenBank/DDBJ databases">
        <authorList>
            <person name="Lanie J.A."/>
            <person name="Ng W.-L."/>
            <person name="Kazmierczak K.M."/>
            <person name="Andrzejewski T.M."/>
            <person name="Davidsen T.M."/>
            <person name="Wayne K.J."/>
            <person name="Tettelin H."/>
            <person name="Glass J.I."/>
            <person name="Rusch D."/>
            <person name="Podicherti R."/>
            <person name="Tsui H.-C.T."/>
            <person name="Winkler M.E."/>
        </authorList>
    </citation>
    <scope>NUCLEOTIDE SEQUENCE</scope>
</reference>
<evidence type="ECO:0000256" key="8">
    <source>
        <dbReference type="SAM" id="Phobius"/>
    </source>
</evidence>
<feature type="domain" description="Prepilin type IV endopeptidase peptidase" evidence="9">
    <location>
        <begin position="97"/>
        <end position="205"/>
    </location>
</feature>
<evidence type="ECO:0000256" key="6">
    <source>
        <dbReference type="ARBA" id="ARBA00022989"/>
    </source>
</evidence>
<evidence type="ECO:0000259" key="9">
    <source>
        <dbReference type="Pfam" id="PF01478"/>
    </source>
</evidence>
<evidence type="ECO:0008006" key="12">
    <source>
        <dbReference type="Google" id="ProtNLM"/>
    </source>
</evidence>
<dbReference type="GO" id="GO:0005886">
    <property type="term" value="C:plasma membrane"/>
    <property type="evidence" value="ECO:0007669"/>
    <property type="project" value="UniProtKB-SubCell"/>
</dbReference>
<gene>
    <name evidence="11" type="ORF">METZ01_LOCUS104304</name>
</gene>
<dbReference type="GO" id="GO:0006465">
    <property type="term" value="P:signal peptide processing"/>
    <property type="evidence" value="ECO:0007669"/>
    <property type="project" value="TreeGrafter"/>
</dbReference>
<keyword evidence="6 8" id="KW-1133">Transmembrane helix</keyword>
<feature type="transmembrane region" description="Helical" evidence="8">
    <location>
        <begin position="92"/>
        <end position="108"/>
    </location>
</feature>
<evidence type="ECO:0000256" key="7">
    <source>
        <dbReference type="ARBA" id="ARBA00023136"/>
    </source>
</evidence>
<dbReference type="AlphaFoldDB" id="A0A381WFZ9"/>
<dbReference type="InterPro" id="IPR010627">
    <property type="entry name" value="Prepilin_pept_A24_N"/>
</dbReference>
<dbReference type="Pfam" id="PF01478">
    <property type="entry name" value="Peptidase_A24"/>
    <property type="match status" value="1"/>
</dbReference>
<comment type="subcellular location">
    <subcellularLocation>
        <location evidence="1">Cell inner membrane</location>
        <topology evidence="1">Multi-pass membrane protein</topology>
    </subcellularLocation>
</comment>
<evidence type="ECO:0000259" key="10">
    <source>
        <dbReference type="Pfam" id="PF06750"/>
    </source>
</evidence>
<keyword evidence="3" id="KW-1003">Cell membrane</keyword>
<sequence>MFIFGASVGSFLNVVIYRVPAKMNIVFPGSHCFSCKNPIRFYDNIPILSYFITGGACRDCGTAFSARYVIIELITAFLTVALFMVYGLNTEFFCYGILTYILVAITFIDIDHLIIPNGFIIIGFVILAVFLKLEWLTIGIIDSIYGAILFSVFLFVLGVVGKFILKKEAMGFGDVKLGFVLGAFLGVKTTILTLYISFLIAGAVSLIGLLGKWIDRRSQIPFGPYLACGTIISILTRAPANENLIINWYLSLMG</sequence>
<evidence type="ECO:0000256" key="1">
    <source>
        <dbReference type="ARBA" id="ARBA00004429"/>
    </source>
</evidence>
<name>A0A381WFZ9_9ZZZZ</name>
<dbReference type="InterPro" id="IPR014032">
    <property type="entry name" value="Peptidase_A24A_bac"/>
</dbReference>
<feature type="transmembrane region" description="Helical" evidence="8">
    <location>
        <begin position="143"/>
        <end position="165"/>
    </location>
</feature>
<proteinExistence type="inferred from homology"/>
<keyword evidence="7 8" id="KW-0472">Membrane</keyword>
<feature type="transmembrane region" description="Helical" evidence="8">
    <location>
        <begin position="68"/>
        <end position="85"/>
    </location>
</feature>
<evidence type="ECO:0000256" key="3">
    <source>
        <dbReference type="ARBA" id="ARBA00022475"/>
    </source>
</evidence>
<accession>A0A381WFZ9</accession>
<evidence type="ECO:0000256" key="4">
    <source>
        <dbReference type="ARBA" id="ARBA00022519"/>
    </source>
</evidence>
<protein>
    <recommendedName>
        <fullName evidence="12">Prepilin peptidase</fullName>
    </recommendedName>
</protein>
<comment type="similarity">
    <text evidence="2">Belongs to the peptidase A24 family.</text>
</comment>
<dbReference type="PRINTS" id="PR00864">
    <property type="entry name" value="PREPILNPTASE"/>
</dbReference>
<dbReference type="InterPro" id="IPR000045">
    <property type="entry name" value="Prepilin_IV_endopep_pep"/>
</dbReference>
<feature type="domain" description="Prepilin peptidase A24 N-terminal" evidence="10">
    <location>
        <begin position="3"/>
        <end position="85"/>
    </location>
</feature>
<feature type="transmembrane region" description="Helical" evidence="8">
    <location>
        <begin position="177"/>
        <end position="210"/>
    </location>
</feature>
<keyword evidence="5 8" id="KW-0812">Transmembrane</keyword>